<feature type="transmembrane region" description="Helical" evidence="1">
    <location>
        <begin position="32"/>
        <end position="51"/>
    </location>
</feature>
<feature type="transmembrane region" description="Helical" evidence="1">
    <location>
        <begin position="304"/>
        <end position="323"/>
    </location>
</feature>
<dbReference type="RefSeq" id="WP_107951802.1">
    <property type="nucleotide sequence ID" value="NZ_QAYE01000001.1"/>
</dbReference>
<dbReference type="Proteomes" id="UP000244013">
    <property type="component" value="Unassembled WGS sequence"/>
</dbReference>
<evidence type="ECO:0008006" key="4">
    <source>
        <dbReference type="Google" id="ProtNLM"/>
    </source>
</evidence>
<gene>
    <name evidence="2" type="ORF">C8J25_10170</name>
</gene>
<reference evidence="2 3" key="1">
    <citation type="submission" date="2018-04" db="EMBL/GenBank/DDBJ databases">
        <title>Genomic Encyclopedia of Type Strains, Phase III (KMG-III): the genomes of soil and plant-associated and newly described type strains.</title>
        <authorList>
            <person name="Whitman W."/>
        </authorList>
    </citation>
    <scope>NUCLEOTIDE SEQUENCE [LARGE SCALE GENOMIC DNA]</scope>
    <source>
        <strain evidence="2 3">MA-olki</strain>
    </source>
</reference>
<feature type="transmembrane region" description="Helical" evidence="1">
    <location>
        <begin position="103"/>
        <end position="124"/>
    </location>
</feature>
<keyword evidence="1" id="KW-1133">Transmembrane helix</keyword>
<feature type="transmembrane region" description="Helical" evidence="1">
    <location>
        <begin position="278"/>
        <end position="298"/>
    </location>
</feature>
<keyword evidence="1" id="KW-0812">Transmembrane</keyword>
<evidence type="ECO:0000313" key="3">
    <source>
        <dbReference type="Proteomes" id="UP000244013"/>
    </source>
</evidence>
<organism evidence="2 3">
    <name type="scientific">Sphingomonas faeni</name>
    <dbReference type="NCBI Taxonomy" id="185950"/>
    <lineage>
        <taxon>Bacteria</taxon>
        <taxon>Pseudomonadati</taxon>
        <taxon>Pseudomonadota</taxon>
        <taxon>Alphaproteobacteria</taxon>
        <taxon>Sphingomonadales</taxon>
        <taxon>Sphingomonadaceae</taxon>
        <taxon>Sphingomonas</taxon>
    </lineage>
</organism>
<feature type="transmembrane region" description="Helical" evidence="1">
    <location>
        <begin position="330"/>
        <end position="350"/>
    </location>
</feature>
<dbReference type="OrthoDB" id="1815350at2"/>
<keyword evidence="1" id="KW-0472">Membrane</keyword>
<feature type="transmembrane region" description="Helical" evidence="1">
    <location>
        <begin position="177"/>
        <end position="203"/>
    </location>
</feature>
<evidence type="ECO:0000256" key="1">
    <source>
        <dbReference type="SAM" id="Phobius"/>
    </source>
</evidence>
<feature type="transmembrane region" description="Helical" evidence="1">
    <location>
        <begin position="223"/>
        <end position="245"/>
    </location>
</feature>
<accession>A0A2T5UAP4</accession>
<dbReference type="EMBL" id="QAYE01000001">
    <property type="protein sequence ID" value="PTW48573.1"/>
    <property type="molecule type" value="Genomic_DNA"/>
</dbReference>
<dbReference type="AlphaFoldDB" id="A0A2T5UAP4"/>
<protein>
    <recommendedName>
        <fullName evidence="4">Glycosyltransferase RgtA/B/C/D-like domain-containing protein</fullName>
    </recommendedName>
</protein>
<sequence length="533" mass="57542">MARAIGSARLWGLVDGLFPAEDGAARPPARHWPLRLLIFVAWLALVTFLVAHHVMWRDEVRALSLATQGASILDMPAAARGYGHPLLWHVLLRFGTDLWGTKLVLPGLALAIGIVAAAILAFVARLSLPLMILTLFGGFATFDYVVMARNYGLAMLLLLLVAWAYPKVRKRGRYHPLVLGGLLFLLCNTNVHAVVLAGAFGIFWLGDLIAQDGWGWSRAKRQWLIAMIVAAAGALLAFVSVYPSVEDAPAAVHRSFGQTLLHLIPGVEFQRIFGNFNASLPVTILAAVLVTGSVAAFARRPAALVAAIAALGGLQLLFVFVYPGHYRHDALLIVFFVVLHWLTAKGFGGSHDTVFARRAERIGRIAFLALLAAQLPATARAVVQAAKSQPQGEAKALVDLLATKGLSRSVVIADPDFLIESIAYYGANPTWSVRRDRFTSLVPMTLAETSPMSPGRLLATAKRLTAATHRPVVILLSASLDDIGQRTVIDRGTFGPLVLDPDDIAKFRAATTKLATLRTASGDEVYDVYRLAP</sequence>
<name>A0A2T5UAP4_9SPHN</name>
<comment type="caution">
    <text evidence="2">The sequence shown here is derived from an EMBL/GenBank/DDBJ whole genome shotgun (WGS) entry which is preliminary data.</text>
</comment>
<feature type="transmembrane region" description="Helical" evidence="1">
    <location>
        <begin position="144"/>
        <end position="165"/>
    </location>
</feature>
<proteinExistence type="predicted"/>
<dbReference type="GeneID" id="91004176"/>
<evidence type="ECO:0000313" key="2">
    <source>
        <dbReference type="EMBL" id="PTW48573.1"/>
    </source>
</evidence>